<feature type="region of interest" description="Disordered" evidence="7">
    <location>
        <begin position="518"/>
        <end position="611"/>
    </location>
</feature>
<keyword evidence="11" id="KW-1185">Reference proteome</keyword>
<evidence type="ECO:0000313" key="11">
    <source>
        <dbReference type="Proteomes" id="UP001059617"/>
    </source>
</evidence>
<comment type="subcellular location">
    <subcellularLocation>
        <location evidence="1">Cell membrane</location>
        <topology evidence="1">Multi-pass membrane protein</topology>
    </subcellularLocation>
</comment>
<feature type="compositionally biased region" description="Basic and acidic residues" evidence="7">
    <location>
        <begin position="545"/>
        <end position="561"/>
    </location>
</feature>
<protein>
    <submittedName>
        <fullName evidence="10">Wzz/FepE/Etk N-terminal domain-containing protein</fullName>
    </submittedName>
</protein>
<gene>
    <name evidence="10" type="ORF">Dfulv_43815</name>
</gene>
<dbReference type="RefSeq" id="WP_259859716.1">
    <property type="nucleotide sequence ID" value="NZ_BAAAST010000017.1"/>
</dbReference>
<keyword evidence="3" id="KW-1003">Cell membrane</keyword>
<evidence type="ECO:0000256" key="5">
    <source>
        <dbReference type="ARBA" id="ARBA00022989"/>
    </source>
</evidence>
<feature type="transmembrane region" description="Helical" evidence="8">
    <location>
        <begin position="25"/>
        <end position="43"/>
    </location>
</feature>
<keyword evidence="4 8" id="KW-0812">Transmembrane</keyword>
<evidence type="ECO:0000256" key="2">
    <source>
        <dbReference type="ARBA" id="ARBA00006683"/>
    </source>
</evidence>
<accession>A0ABY5VW04</accession>
<evidence type="ECO:0000259" key="9">
    <source>
        <dbReference type="Pfam" id="PF02706"/>
    </source>
</evidence>
<evidence type="ECO:0000256" key="3">
    <source>
        <dbReference type="ARBA" id="ARBA00022475"/>
    </source>
</evidence>
<evidence type="ECO:0000313" key="10">
    <source>
        <dbReference type="EMBL" id="UWP81937.1"/>
    </source>
</evidence>
<dbReference type="InterPro" id="IPR003856">
    <property type="entry name" value="LPS_length_determ_N"/>
</dbReference>
<organism evidence="10 11">
    <name type="scientific">Dactylosporangium fulvum</name>
    <dbReference type="NCBI Taxonomy" id="53359"/>
    <lineage>
        <taxon>Bacteria</taxon>
        <taxon>Bacillati</taxon>
        <taxon>Actinomycetota</taxon>
        <taxon>Actinomycetes</taxon>
        <taxon>Micromonosporales</taxon>
        <taxon>Micromonosporaceae</taxon>
        <taxon>Dactylosporangium</taxon>
    </lineage>
</organism>
<proteinExistence type="inferred from homology"/>
<sequence length="611" mass="64011">MDANRPHSAESDSPGVDLLGMARRHWWLVLILMVAGVAGAAQFTSMQTKVYESATSVLVSPIGNGQDANSTSGRTKGDINLDNEAQLVTSTTVATDAAALMRSTLPPDVLVGNVRVEVPPNTTFLVITYSAGDPGVAQAGSHAFAEAYLRNREESAKAEVAARIAILNDKISQLNAGLTQINNKLATLRPNDPNRPNLESQRSTATSQINTLAGQLNQLLTTTVSAGKITRDADLPSSPAKPNRLLNLASGAMIGLLLGVGAAMLRERLDQRVRRAGDLPRRVDVAVLAAIPGRVKPRLDDVFAPFGAGGRIFNRLRNEVLASIPAPAGGDARVALAGQVVVVAGASRGAVSTVVAANLAAAFARTGAETVLVCAHLPDSLVDTASINRMLGVRAVPGLSDVLAGRFSLSSATQRAPRHPNLSVVTTGGTASAGGLLQSQALRDTLATLRERAAYVVVEAPSTATSADAQSLASLADAAIVAVELRRTRNTEIVDAADQLRRVGTPLLGAVVLPRLSAPRAGDEREQAPEEPTVADDMTTVLEKLPPKEKVPAKKDEEPVVTKRHRATPATPSSPAPSPTVPVPPKRQNRTFSITRIPTETPSENGADKRR</sequence>
<dbReference type="PANTHER" id="PTHR32309">
    <property type="entry name" value="TYROSINE-PROTEIN KINASE"/>
    <property type="match status" value="1"/>
</dbReference>
<evidence type="ECO:0000256" key="8">
    <source>
        <dbReference type="SAM" id="Phobius"/>
    </source>
</evidence>
<feature type="compositionally biased region" description="Polar residues" evidence="7">
    <location>
        <begin position="590"/>
        <end position="604"/>
    </location>
</feature>
<name>A0ABY5VW04_9ACTN</name>
<evidence type="ECO:0000256" key="6">
    <source>
        <dbReference type="ARBA" id="ARBA00023136"/>
    </source>
</evidence>
<feature type="domain" description="Polysaccharide chain length determinant N-terminal" evidence="9">
    <location>
        <begin position="17"/>
        <end position="93"/>
    </location>
</feature>
<keyword evidence="6 8" id="KW-0472">Membrane</keyword>
<evidence type="ECO:0000256" key="1">
    <source>
        <dbReference type="ARBA" id="ARBA00004651"/>
    </source>
</evidence>
<comment type="similarity">
    <text evidence="2">Belongs to the CpsC/CapA family.</text>
</comment>
<reference evidence="10" key="1">
    <citation type="submission" date="2021-04" db="EMBL/GenBank/DDBJ databases">
        <authorList>
            <person name="Hartkoorn R.C."/>
            <person name="Beaudoing E."/>
            <person name="Hot D."/>
        </authorList>
    </citation>
    <scope>NUCLEOTIDE SEQUENCE</scope>
    <source>
        <strain evidence="10">NRRL B-16292</strain>
    </source>
</reference>
<dbReference type="Pfam" id="PF02706">
    <property type="entry name" value="Wzz"/>
    <property type="match status" value="1"/>
</dbReference>
<keyword evidence="5 8" id="KW-1133">Transmembrane helix</keyword>
<evidence type="ECO:0000256" key="7">
    <source>
        <dbReference type="SAM" id="MobiDB-lite"/>
    </source>
</evidence>
<dbReference type="PANTHER" id="PTHR32309:SF13">
    <property type="entry name" value="FERRIC ENTEROBACTIN TRANSPORT PROTEIN FEPE"/>
    <property type="match status" value="1"/>
</dbReference>
<dbReference type="EMBL" id="CP073720">
    <property type="protein sequence ID" value="UWP81937.1"/>
    <property type="molecule type" value="Genomic_DNA"/>
</dbReference>
<feature type="compositionally biased region" description="Pro residues" evidence="7">
    <location>
        <begin position="572"/>
        <end position="585"/>
    </location>
</feature>
<dbReference type="Proteomes" id="UP001059617">
    <property type="component" value="Chromosome"/>
</dbReference>
<dbReference type="InterPro" id="IPR050445">
    <property type="entry name" value="Bact_polysacc_biosynth/exp"/>
</dbReference>
<dbReference type="Gene3D" id="3.40.50.300">
    <property type="entry name" value="P-loop containing nucleotide triphosphate hydrolases"/>
    <property type="match status" value="1"/>
</dbReference>
<reference evidence="10" key="2">
    <citation type="submission" date="2022-09" db="EMBL/GenBank/DDBJ databases">
        <title>Biosynthetic gene clusters of Dactylosporangioum fulvum.</title>
        <authorList>
            <person name="Caradec T."/>
        </authorList>
    </citation>
    <scope>NUCLEOTIDE SEQUENCE</scope>
    <source>
        <strain evidence="10">NRRL B-16292</strain>
    </source>
</reference>
<evidence type="ECO:0000256" key="4">
    <source>
        <dbReference type="ARBA" id="ARBA00022692"/>
    </source>
</evidence>
<dbReference type="InterPro" id="IPR027417">
    <property type="entry name" value="P-loop_NTPase"/>
</dbReference>
<dbReference type="SUPFAM" id="SSF52540">
    <property type="entry name" value="P-loop containing nucleoside triphosphate hydrolases"/>
    <property type="match status" value="1"/>
</dbReference>